<proteinExistence type="predicted"/>
<comment type="caution">
    <text evidence="1">The sequence shown here is derived from an EMBL/GenBank/DDBJ whole genome shotgun (WGS) entry which is preliminary data.</text>
</comment>
<accession>A0AAV4WYM8</accession>
<dbReference type="Proteomes" id="UP001054837">
    <property type="component" value="Unassembled WGS sequence"/>
</dbReference>
<keyword evidence="2" id="KW-1185">Reference proteome</keyword>
<sequence>MINLILGHHVLHGHTKQLLHQNVQLIQNEAIKKLYGRSIYLVSLSCLLELTWSINSPDETLTAHPPFRSIDLGGWRAAIGSEDDCQHAIVTSVSWAGWVINIERKNASGDQGGSNSSRKAALPNVGVTPWKEEKAELIIIT</sequence>
<dbReference type="AlphaFoldDB" id="A0AAV4WYM8"/>
<organism evidence="1 2">
    <name type="scientific">Caerostris darwini</name>
    <dbReference type="NCBI Taxonomy" id="1538125"/>
    <lineage>
        <taxon>Eukaryota</taxon>
        <taxon>Metazoa</taxon>
        <taxon>Ecdysozoa</taxon>
        <taxon>Arthropoda</taxon>
        <taxon>Chelicerata</taxon>
        <taxon>Arachnida</taxon>
        <taxon>Araneae</taxon>
        <taxon>Araneomorphae</taxon>
        <taxon>Entelegynae</taxon>
        <taxon>Araneoidea</taxon>
        <taxon>Araneidae</taxon>
        <taxon>Caerostris</taxon>
    </lineage>
</organism>
<gene>
    <name evidence="1" type="ORF">CDAR_12151</name>
</gene>
<dbReference type="EMBL" id="BPLQ01015413">
    <property type="protein sequence ID" value="GIY87912.1"/>
    <property type="molecule type" value="Genomic_DNA"/>
</dbReference>
<protein>
    <submittedName>
        <fullName evidence="1">Uncharacterized protein</fullName>
    </submittedName>
</protein>
<evidence type="ECO:0000313" key="2">
    <source>
        <dbReference type="Proteomes" id="UP001054837"/>
    </source>
</evidence>
<evidence type="ECO:0000313" key="1">
    <source>
        <dbReference type="EMBL" id="GIY87912.1"/>
    </source>
</evidence>
<reference evidence="1 2" key="1">
    <citation type="submission" date="2021-06" db="EMBL/GenBank/DDBJ databases">
        <title>Caerostris darwini draft genome.</title>
        <authorList>
            <person name="Kono N."/>
            <person name="Arakawa K."/>
        </authorList>
    </citation>
    <scope>NUCLEOTIDE SEQUENCE [LARGE SCALE GENOMIC DNA]</scope>
</reference>
<name>A0AAV4WYM8_9ARAC</name>